<accession>A0A9N9DS49</accession>
<dbReference type="EMBL" id="CAJVPJ010003845">
    <property type="protein sequence ID" value="CAG8645440.1"/>
    <property type="molecule type" value="Genomic_DNA"/>
</dbReference>
<feature type="non-terminal residue" evidence="1">
    <location>
        <position position="129"/>
    </location>
</feature>
<reference evidence="1" key="1">
    <citation type="submission" date="2021-06" db="EMBL/GenBank/DDBJ databases">
        <authorList>
            <person name="Kallberg Y."/>
            <person name="Tangrot J."/>
            <person name="Rosling A."/>
        </authorList>
    </citation>
    <scope>NUCLEOTIDE SEQUENCE</scope>
    <source>
        <strain evidence="1">IA702</strain>
    </source>
</reference>
<gene>
    <name evidence="1" type="ORF">POCULU_LOCUS9655</name>
</gene>
<proteinExistence type="predicted"/>
<organism evidence="1 2">
    <name type="scientific">Paraglomus occultum</name>
    <dbReference type="NCBI Taxonomy" id="144539"/>
    <lineage>
        <taxon>Eukaryota</taxon>
        <taxon>Fungi</taxon>
        <taxon>Fungi incertae sedis</taxon>
        <taxon>Mucoromycota</taxon>
        <taxon>Glomeromycotina</taxon>
        <taxon>Glomeromycetes</taxon>
        <taxon>Paraglomerales</taxon>
        <taxon>Paraglomeraceae</taxon>
        <taxon>Paraglomus</taxon>
    </lineage>
</organism>
<protein>
    <submittedName>
        <fullName evidence="1">5989_t:CDS:1</fullName>
    </submittedName>
</protein>
<comment type="caution">
    <text evidence="1">The sequence shown here is derived from an EMBL/GenBank/DDBJ whole genome shotgun (WGS) entry which is preliminary data.</text>
</comment>
<evidence type="ECO:0000313" key="2">
    <source>
        <dbReference type="Proteomes" id="UP000789572"/>
    </source>
</evidence>
<dbReference type="AlphaFoldDB" id="A0A9N9DS49"/>
<name>A0A9N9DS49_9GLOM</name>
<dbReference type="Proteomes" id="UP000789572">
    <property type="component" value="Unassembled WGS sequence"/>
</dbReference>
<evidence type="ECO:0000313" key="1">
    <source>
        <dbReference type="EMBL" id="CAG8645440.1"/>
    </source>
</evidence>
<sequence>MTKRALAEEVLKLQITQASVQTFYDHDKQPQQSSVSLLARRNPDSWGSLSPSDMYYIGKFPECNKESYVTWGSSLIFFFKHRNYINIDKAIDSNNAADVTFMQQMLTLSTKLAVKKTKAFSCNGLLLVD</sequence>
<keyword evidence="2" id="KW-1185">Reference proteome</keyword>